<organism evidence="2 3">
    <name type="scientific">Croceivirga radicis</name>
    <dbReference type="NCBI Taxonomy" id="1929488"/>
    <lineage>
        <taxon>Bacteria</taxon>
        <taxon>Pseudomonadati</taxon>
        <taxon>Bacteroidota</taxon>
        <taxon>Flavobacteriia</taxon>
        <taxon>Flavobacteriales</taxon>
        <taxon>Flavobacteriaceae</taxon>
        <taxon>Croceivirga</taxon>
    </lineage>
</organism>
<keyword evidence="1" id="KW-0812">Transmembrane</keyword>
<proteinExistence type="predicted"/>
<keyword evidence="3" id="KW-1185">Reference proteome</keyword>
<dbReference type="AlphaFoldDB" id="A0A1V6LP28"/>
<reference evidence="2 3" key="1">
    <citation type="submission" date="2016-12" db="EMBL/GenBank/DDBJ databases">
        <authorList>
            <person name="Song W.-J."/>
            <person name="Kurnit D.M."/>
        </authorList>
    </citation>
    <scope>NUCLEOTIDE SEQUENCE [LARGE SCALE GENOMIC DNA]</scope>
    <source>
        <strain evidence="2 3">HSG9</strain>
    </source>
</reference>
<dbReference type="RefSeq" id="WP_080319722.1">
    <property type="nucleotide sequence ID" value="NZ_MTBC01000010.1"/>
</dbReference>
<dbReference type="Proteomes" id="UP000191680">
    <property type="component" value="Unassembled WGS sequence"/>
</dbReference>
<dbReference type="EMBL" id="MTBC01000010">
    <property type="protein sequence ID" value="OQD41913.1"/>
    <property type="molecule type" value="Genomic_DNA"/>
</dbReference>
<accession>A0A1V6LP28</accession>
<keyword evidence="1" id="KW-0472">Membrane</keyword>
<feature type="transmembrane region" description="Helical" evidence="1">
    <location>
        <begin position="12"/>
        <end position="29"/>
    </location>
</feature>
<keyword evidence="1" id="KW-1133">Transmembrane helix</keyword>
<evidence type="ECO:0000256" key="1">
    <source>
        <dbReference type="SAM" id="Phobius"/>
    </source>
</evidence>
<protein>
    <submittedName>
        <fullName evidence="2">Uncharacterized protein</fullName>
    </submittedName>
</protein>
<gene>
    <name evidence="2" type="ORF">BUL40_13750</name>
</gene>
<evidence type="ECO:0000313" key="2">
    <source>
        <dbReference type="EMBL" id="OQD41913.1"/>
    </source>
</evidence>
<sequence length="133" mass="16238">MISKTWNYYQKNSWKLGVFILSIFLLYFINQKIELKQNSVETYGKIYEKKRIVSGFRVPPIFKYKFWFMYEEQKHLGETTEILEGENNIGKVFKVRVLMNKPENYEILFDQEYIEKYIVDKNGNQKTLYFKKN</sequence>
<name>A0A1V6LP28_9FLAO</name>
<evidence type="ECO:0000313" key="3">
    <source>
        <dbReference type="Proteomes" id="UP000191680"/>
    </source>
</evidence>
<comment type="caution">
    <text evidence="2">The sequence shown here is derived from an EMBL/GenBank/DDBJ whole genome shotgun (WGS) entry which is preliminary data.</text>
</comment>